<evidence type="ECO:0000313" key="2">
    <source>
        <dbReference type="EMBL" id="TNG93015.1"/>
    </source>
</evidence>
<reference evidence="2 4" key="2">
    <citation type="submission" date="2019-05" db="EMBL/GenBank/DDBJ databases">
        <title>Pasteurellaceae isolates from reptiles.</title>
        <authorList>
            <person name="Bojesen A.M."/>
            <person name="Lund E."/>
        </authorList>
    </citation>
    <scope>NUCLEOTIDE SEQUENCE [LARGE SCALE GENOMIC DNA]</scope>
    <source>
        <strain evidence="2 4">ELNT2x</strain>
    </source>
</reference>
<sequence length="219" mass="24445">MNINTIGIVVSLSLSVVGCQNSAIKQWDQQHPRPSLHIGNNTENVIKISYDISSAKQGAQTEYSLKRLQKNRDWVNQLSQQSKTVEQFKPVKLDNIDTVNPNAYLYIDEYNVRLGKVRVGLGAFADYRVASLGSSDKTKIYSNIQVYNCSERSSITAITYTYTANTYETQVFAPESTWETPRQGTAQRWLMNAVCSATLVETDDSSLAVGYSVLLNQLG</sequence>
<evidence type="ECO:0000313" key="4">
    <source>
        <dbReference type="Proteomes" id="UP000305526"/>
    </source>
</evidence>
<protein>
    <submittedName>
        <fullName evidence="1">Uncharacterized protein</fullName>
    </submittedName>
</protein>
<dbReference type="Proteomes" id="UP000305526">
    <property type="component" value="Unassembled WGS sequence"/>
</dbReference>
<keyword evidence="4" id="KW-1185">Reference proteome</keyword>
<evidence type="ECO:0000313" key="1">
    <source>
        <dbReference type="EMBL" id="TCV89988.1"/>
    </source>
</evidence>
<organism evidence="1 3">
    <name type="scientific">Testudinibacter aquarius</name>
    <dbReference type="NCBI Taxonomy" id="1524974"/>
    <lineage>
        <taxon>Bacteria</taxon>
        <taxon>Pseudomonadati</taxon>
        <taxon>Pseudomonadota</taxon>
        <taxon>Gammaproteobacteria</taxon>
        <taxon>Pasteurellales</taxon>
        <taxon>Pasteurellaceae</taxon>
        <taxon>Testudinibacter</taxon>
    </lineage>
</organism>
<dbReference type="EMBL" id="SMCP01000001">
    <property type="protein sequence ID" value="TCV89988.1"/>
    <property type="molecule type" value="Genomic_DNA"/>
</dbReference>
<proteinExistence type="predicted"/>
<dbReference type="RefSeq" id="WP_132964670.1">
    <property type="nucleotide sequence ID" value="NZ_LEKL01000042.1"/>
</dbReference>
<gene>
    <name evidence="1" type="ORF">EDC16_101301</name>
    <name evidence="2" type="ORF">FHQ21_02740</name>
</gene>
<dbReference type="EMBL" id="VDGV01000015">
    <property type="protein sequence ID" value="TNG93015.1"/>
    <property type="molecule type" value="Genomic_DNA"/>
</dbReference>
<dbReference type="AlphaFoldDB" id="A0A4R3YFL6"/>
<dbReference type="Proteomes" id="UP000294619">
    <property type="component" value="Unassembled WGS sequence"/>
</dbReference>
<comment type="caution">
    <text evidence="1">The sequence shown here is derived from an EMBL/GenBank/DDBJ whole genome shotgun (WGS) entry which is preliminary data.</text>
</comment>
<reference evidence="1 3" key="1">
    <citation type="submission" date="2019-03" db="EMBL/GenBank/DDBJ databases">
        <title>Genomic Encyclopedia of Type Strains, Phase IV (KMG-IV): sequencing the most valuable type-strain genomes for metagenomic binning, comparative biology and taxonomic classification.</title>
        <authorList>
            <person name="Goeker M."/>
        </authorList>
    </citation>
    <scope>NUCLEOTIDE SEQUENCE [LARGE SCALE GENOMIC DNA]</scope>
    <source>
        <strain evidence="1 3">DSM 28140</strain>
    </source>
</reference>
<name>A0A4R3YFL6_9PAST</name>
<evidence type="ECO:0000313" key="3">
    <source>
        <dbReference type="Proteomes" id="UP000294619"/>
    </source>
</evidence>
<accession>A0A4R3YFL6</accession>